<feature type="binding site" evidence="8">
    <location>
        <begin position="249"/>
        <end position="250"/>
    </location>
    <ligand>
        <name>L-ornithine</name>
        <dbReference type="ChEBI" id="CHEBI:46911"/>
    </ligand>
</feature>
<accession>A0ABW5RB64</accession>
<feature type="domain" description="Aspartate/ornithine carbamoyltransferase Asp/Orn-binding" evidence="9">
    <location>
        <begin position="169"/>
        <end position="323"/>
    </location>
</feature>
<evidence type="ECO:0000313" key="11">
    <source>
        <dbReference type="EMBL" id="MFD2671946.1"/>
    </source>
</evidence>
<evidence type="ECO:0000259" key="10">
    <source>
        <dbReference type="Pfam" id="PF02729"/>
    </source>
</evidence>
<comment type="caution">
    <text evidence="11">The sequence shown here is derived from an EMBL/GenBank/DDBJ whole genome shotgun (WGS) entry which is preliminary data.</text>
</comment>
<evidence type="ECO:0000256" key="5">
    <source>
        <dbReference type="ARBA" id="ARBA00016634"/>
    </source>
</evidence>
<evidence type="ECO:0000256" key="6">
    <source>
        <dbReference type="ARBA" id="ARBA00022679"/>
    </source>
</evidence>
<dbReference type="RefSeq" id="WP_379929418.1">
    <property type="nucleotide sequence ID" value="NZ_JBHUMM010000023.1"/>
</dbReference>
<dbReference type="Proteomes" id="UP001597497">
    <property type="component" value="Unassembled WGS sequence"/>
</dbReference>
<dbReference type="PANTHER" id="PTHR45753:SF3">
    <property type="entry name" value="ORNITHINE TRANSCARBAMYLASE, MITOCHONDRIAL"/>
    <property type="match status" value="1"/>
</dbReference>
<feature type="binding site" evidence="8">
    <location>
        <begin position="285"/>
        <end position="286"/>
    </location>
    <ligand>
        <name>carbamoyl phosphate</name>
        <dbReference type="ChEBI" id="CHEBI:58228"/>
    </ligand>
</feature>
<dbReference type="HAMAP" id="MF_01109">
    <property type="entry name" value="OTCase"/>
    <property type="match status" value="1"/>
</dbReference>
<name>A0ABW5RB64_9BACL</name>
<feature type="binding site" evidence="8">
    <location>
        <position position="99"/>
    </location>
    <ligand>
        <name>carbamoyl phosphate</name>
        <dbReference type="ChEBI" id="CHEBI:58228"/>
    </ligand>
</feature>
<keyword evidence="6 8" id="KW-0808">Transferase</keyword>
<comment type="catalytic activity">
    <reaction evidence="7 8">
        <text>carbamoyl phosphate + L-ornithine = L-citrulline + phosphate + H(+)</text>
        <dbReference type="Rhea" id="RHEA:19513"/>
        <dbReference type="ChEBI" id="CHEBI:15378"/>
        <dbReference type="ChEBI" id="CHEBI:43474"/>
        <dbReference type="ChEBI" id="CHEBI:46911"/>
        <dbReference type="ChEBI" id="CHEBI:57743"/>
        <dbReference type="ChEBI" id="CHEBI:58228"/>
        <dbReference type="EC" id="2.1.3.3"/>
    </reaction>
</comment>
<comment type="pathway">
    <text evidence="2">Amino-acid biosynthesis; L-arginine biosynthesis; L-arginine from L-ornithine and carbamoyl phosphate: step 1/3.</text>
</comment>
<dbReference type="GO" id="GO:0004585">
    <property type="term" value="F:ornithine carbamoyltransferase activity"/>
    <property type="evidence" value="ECO:0007669"/>
    <property type="project" value="UniProtKB-EC"/>
</dbReference>
<dbReference type="PRINTS" id="PR00100">
    <property type="entry name" value="AOTCASE"/>
</dbReference>
<gene>
    <name evidence="11" type="primary">argF</name>
    <name evidence="11" type="ORF">ACFSUC_10055</name>
</gene>
<dbReference type="Pfam" id="PF00185">
    <property type="entry name" value="OTCace"/>
    <property type="match status" value="1"/>
</dbReference>
<evidence type="ECO:0000313" key="12">
    <source>
        <dbReference type="Proteomes" id="UP001597497"/>
    </source>
</evidence>
<comment type="subcellular location">
    <subcellularLocation>
        <location evidence="8">Cytoplasm</location>
    </subcellularLocation>
</comment>
<proteinExistence type="inferred from homology"/>
<dbReference type="Gene3D" id="3.40.50.1370">
    <property type="entry name" value="Aspartate/ornithine carbamoyltransferase"/>
    <property type="match status" value="2"/>
</dbReference>
<reference evidence="12" key="1">
    <citation type="journal article" date="2019" name="Int. J. Syst. Evol. Microbiol.">
        <title>The Global Catalogue of Microorganisms (GCM) 10K type strain sequencing project: providing services to taxonomists for standard genome sequencing and annotation.</title>
        <authorList>
            <consortium name="The Broad Institute Genomics Platform"/>
            <consortium name="The Broad Institute Genome Sequencing Center for Infectious Disease"/>
            <person name="Wu L."/>
            <person name="Ma J."/>
        </authorList>
    </citation>
    <scope>NUCLEOTIDE SEQUENCE [LARGE SCALE GENOMIC DNA]</scope>
    <source>
        <strain evidence="12">KCTC 33676</strain>
    </source>
</reference>
<dbReference type="PRINTS" id="PR00102">
    <property type="entry name" value="OTCASE"/>
</dbReference>
<dbReference type="InterPro" id="IPR036901">
    <property type="entry name" value="Asp/Orn_carbamoylTrfase_sf"/>
</dbReference>
<dbReference type="SUPFAM" id="SSF53671">
    <property type="entry name" value="Aspartate/ornithine carbamoyltransferase"/>
    <property type="match status" value="1"/>
</dbReference>
<evidence type="ECO:0000256" key="4">
    <source>
        <dbReference type="ARBA" id="ARBA00013007"/>
    </source>
</evidence>
<feature type="binding site" evidence="8">
    <location>
        <position position="123"/>
    </location>
    <ligand>
        <name>carbamoyl phosphate</name>
        <dbReference type="ChEBI" id="CHEBI:58228"/>
    </ligand>
</feature>
<dbReference type="PANTHER" id="PTHR45753">
    <property type="entry name" value="ORNITHINE CARBAMOYLTRANSFERASE, MITOCHONDRIAL"/>
    <property type="match status" value="1"/>
</dbReference>
<dbReference type="InterPro" id="IPR006131">
    <property type="entry name" value="Asp_carbamoyltransf_Asp/Orn-bd"/>
</dbReference>
<dbReference type="InterPro" id="IPR006132">
    <property type="entry name" value="Asp/Orn_carbamoyltranf_P-bd"/>
</dbReference>
<keyword evidence="8" id="KW-0963">Cytoplasm</keyword>
<evidence type="ECO:0000256" key="8">
    <source>
        <dbReference type="HAMAP-Rule" id="MF_01109"/>
    </source>
</evidence>
<evidence type="ECO:0000259" key="9">
    <source>
        <dbReference type="Pfam" id="PF00185"/>
    </source>
</evidence>
<evidence type="ECO:0000256" key="2">
    <source>
        <dbReference type="ARBA" id="ARBA00004975"/>
    </source>
</evidence>
<dbReference type="PROSITE" id="PS00097">
    <property type="entry name" value="CARBAMOYLTRANSFERASE"/>
    <property type="match status" value="1"/>
</dbReference>
<evidence type="ECO:0000256" key="3">
    <source>
        <dbReference type="ARBA" id="ARBA00007805"/>
    </source>
</evidence>
<evidence type="ECO:0000256" key="7">
    <source>
        <dbReference type="ARBA" id="ARBA00048772"/>
    </source>
</evidence>
<dbReference type="InterPro" id="IPR002292">
    <property type="entry name" value="Orn/put_carbamltrans"/>
</dbReference>
<feature type="binding site" evidence="8">
    <location>
        <position position="181"/>
    </location>
    <ligand>
        <name>L-ornithine</name>
        <dbReference type="ChEBI" id="CHEBI:46911"/>
    </ligand>
</feature>
<feature type="binding site" evidence="8">
    <location>
        <position position="313"/>
    </location>
    <ligand>
        <name>carbamoyl phosphate</name>
        <dbReference type="ChEBI" id="CHEBI:58228"/>
    </ligand>
</feature>
<keyword evidence="12" id="KW-1185">Reference proteome</keyword>
<dbReference type="NCBIfam" id="TIGR00658">
    <property type="entry name" value="orni_carb_tr"/>
    <property type="match status" value="1"/>
</dbReference>
<dbReference type="Pfam" id="PF02729">
    <property type="entry name" value="OTCace_N"/>
    <property type="match status" value="1"/>
</dbReference>
<organism evidence="11 12">
    <name type="scientific">Marinicrinis sediminis</name>
    <dbReference type="NCBI Taxonomy" id="1652465"/>
    <lineage>
        <taxon>Bacteria</taxon>
        <taxon>Bacillati</taxon>
        <taxon>Bacillota</taxon>
        <taxon>Bacilli</taxon>
        <taxon>Bacillales</taxon>
        <taxon>Paenibacillaceae</taxon>
    </lineage>
</organism>
<comment type="function">
    <text evidence="1">Reversibly catalyzes the transfer of the carbamoyl group from carbamoyl phosphate (CP) to the N(epsilon) atom of ornithine (ORN) to produce L-citrulline.</text>
</comment>
<dbReference type="EC" id="2.1.3.3" evidence="4 8"/>
<protein>
    <recommendedName>
        <fullName evidence="5 8">Ornithine carbamoyltransferase</fullName>
        <shortName evidence="8">OTCase</shortName>
        <ecNumber evidence="4 8">2.1.3.3</ecNumber>
    </recommendedName>
</protein>
<dbReference type="NCBIfam" id="NF001986">
    <property type="entry name" value="PRK00779.1"/>
    <property type="match status" value="1"/>
</dbReference>
<feature type="binding site" evidence="8">
    <location>
        <position position="245"/>
    </location>
    <ligand>
        <name>L-ornithine</name>
        <dbReference type="ChEBI" id="CHEBI:46911"/>
    </ligand>
</feature>
<dbReference type="InterPro" id="IPR006130">
    <property type="entry name" value="Asp/Orn_carbamoylTrfase"/>
</dbReference>
<evidence type="ECO:0000256" key="1">
    <source>
        <dbReference type="ARBA" id="ARBA00003822"/>
    </source>
</evidence>
<feature type="domain" description="Aspartate/ornithine carbamoyltransferase carbamoyl-P binding" evidence="10">
    <location>
        <begin position="23"/>
        <end position="163"/>
    </location>
</feature>
<feature type="binding site" evidence="8">
    <location>
        <begin position="72"/>
        <end position="75"/>
    </location>
    <ligand>
        <name>carbamoyl phosphate</name>
        <dbReference type="ChEBI" id="CHEBI:58228"/>
    </ligand>
</feature>
<feature type="binding site" evidence="8">
    <location>
        <begin position="150"/>
        <end position="153"/>
    </location>
    <ligand>
        <name>carbamoyl phosphate</name>
        <dbReference type="ChEBI" id="CHEBI:58228"/>
    </ligand>
</feature>
<sequence length="326" mass="35861">MTEMPQTSTVTFHPEIAAQLKGRDLLALVDYTPEEIQYLIDFAIELKAKQEAGEVYHPLKGKTLGMIFEKSSTRTRVSFEVGMYQLGGHALFLSRNDLQIGRGEPIWDTGQVMSRYLDGIMIRTFGHKNVIDIARAATIPVINGLTDLSHPCQALADYQTIQEKKGPLKGLKIAYIGDGNNMAHSLMMGAAKLGMHIAVATPEGYEPDQEVTELSIEHAALNGGKVTLTHNPKEAVADADVIYTDVWASMGFEEEQAAREKAFADFQVDESLTELAKPDYLFMHCLPAHRGEEVSEGVIDGDNSVIYDQAENRLHAQKAILAALMG</sequence>
<dbReference type="EMBL" id="JBHUMM010000023">
    <property type="protein sequence ID" value="MFD2671946.1"/>
    <property type="molecule type" value="Genomic_DNA"/>
</dbReference>
<dbReference type="InterPro" id="IPR024904">
    <property type="entry name" value="OTCase_ArgI"/>
</dbReference>
<comment type="similarity">
    <text evidence="3 8">Belongs to the aspartate/ornithine carbamoyltransferase superfamily. OTCase family.</text>
</comment>